<protein>
    <submittedName>
        <fullName evidence="2">Uncharacterized protein</fullName>
    </submittedName>
</protein>
<dbReference type="Proteomes" id="UP001054821">
    <property type="component" value="Chromosome 6"/>
</dbReference>
<organism evidence="2 3">
    <name type="scientific">Prunus dulcis</name>
    <name type="common">Almond</name>
    <name type="synonym">Amygdalus dulcis</name>
    <dbReference type="NCBI Taxonomy" id="3755"/>
    <lineage>
        <taxon>Eukaryota</taxon>
        <taxon>Viridiplantae</taxon>
        <taxon>Streptophyta</taxon>
        <taxon>Embryophyta</taxon>
        <taxon>Tracheophyta</taxon>
        <taxon>Spermatophyta</taxon>
        <taxon>Magnoliopsida</taxon>
        <taxon>eudicotyledons</taxon>
        <taxon>Gunneridae</taxon>
        <taxon>Pentapetalae</taxon>
        <taxon>rosids</taxon>
        <taxon>fabids</taxon>
        <taxon>Rosales</taxon>
        <taxon>Rosaceae</taxon>
        <taxon>Amygdaloideae</taxon>
        <taxon>Amygdaleae</taxon>
        <taxon>Prunus</taxon>
    </lineage>
</organism>
<keyword evidence="3" id="KW-1185">Reference proteome</keyword>
<dbReference type="AlphaFoldDB" id="A0AAD4VBX7"/>
<feature type="coiled-coil region" evidence="1">
    <location>
        <begin position="50"/>
        <end position="77"/>
    </location>
</feature>
<keyword evidence="1" id="KW-0175">Coiled coil</keyword>
<gene>
    <name evidence="2" type="ORF">L3X38_031140</name>
</gene>
<accession>A0AAD4VBX7</accession>
<evidence type="ECO:0000313" key="3">
    <source>
        <dbReference type="Proteomes" id="UP001054821"/>
    </source>
</evidence>
<dbReference type="EMBL" id="JAJFAZ020000006">
    <property type="protein sequence ID" value="KAI5322068.1"/>
    <property type="molecule type" value="Genomic_DNA"/>
</dbReference>
<comment type="caution">
    <text evidence="2">The sequence shown here is derived from an EMBL/GenBank/DDBJ whole genome shotgun (WGS) entry which is preliminary data.</text>
</comment>
<proteinExistence type="predicted"/>
<name>A0AAD4VBX7_PRUDU</name>
<reference evidence="2 3" key="1">
    <citation type="journal article" date="2022" name="G3 (Bethesda)">
        <title>Whole-genome sequence and methylome profiling of the almond [Prunus dulcis (Mill.) D.A. Webb] cultivar 'Nonpareil'.</title>
        <authorList>
            <person name="D'Amico-Willman K.M."/>
            <person name="Ouma W.Z."/>
            <person name="Meulia T."/>
            <person name="Sideli G.M."/>
            <person name="Gradziel T.M."/>
            <person name="Fresnedo-Ramirez J."/>
        </authorList>
    </citation>
    <scope>NUCLEOTIDE SEQUENCE [LARGE SCALE GENOMIC DNA]</scope>
    <source>
        <strain evidence="2">Clone GOH B32 T37-40</strain>
    </source>
</reference>
<evidence type="ECO:0000313" key="2">
    <source>
        <dbReference type="EMBL" id="KAI5322068.1"/>
    </source>
</evidence>
<evidence type="ECO:0000256" key="1">
    <source>
        <dbReference type="SAM" id="Coils"/>
    </source>
</evidence>
<sequence length="118" mass="13306">MLNELHAHMAEGEPMIARFAEAATRMAEGSMLDEELVKLKEQSQLIISTLREDKLLLGRANEELARVKAQVAELQAKWAMLVKRRDRIAATMAEKKSSVEHLLKEAAEKKALALRKLD</sequence>